<accession>A0A1G2QR71</accession>
<evidence type="ECO:0000256" key="2">
    <source>
        <dbReference type="ARBA" id="ARBA00022980"/>
    </source>
</evidence>
<dbReference type="AlphaFoldDB" id="A0A1G2QR71"/>
<dbReference type="GO" id="GO:0022625">
    <property type="term" value="C:cytosolic large ribosomal subunit"/>
    <property type="evidence" value="ECO:0007669"/>
    <property type="project" value="TreeGrafter"/>
</dbReference>
<keyword evidence="2 6" id="KW-0689">Ribosomal protein</keyword>
<dbReference type="Pfam" id="PF01016">
    <property type="entry name" value="Ribosomal_L27"/>
    <property type="match status" value="1"/>
</dbReference>
<evidence type="ECO:0000256" key="1">
    <source>
        <dbReference type="ARBA" id="ARBA00010797"/>
    </source>
</evidence>
<dbReference type="Gene3D" id="2.40.50.100">
    <property type="match status" value="1"/>
</dbReference>
<evidence type="ECO:0000256" key="3">
    <source>
        <dbReference type="ARBA" id="ARBA00023274"/>
    </source>
</evidence>
<dbReference type="PANTHER" id="PTHR15893">
    <property type="entry name" value="RIBOSOMAL PROTEIN L27"/>
    <property type="match status" value="1"/>
</dbReference>
<dbReference type="PANTHER" id="PTHR15893:SF0">
    <property type="entry name" value="LARGE RIBOSOMAL SUBUNIT PROTEIN BL27M"/>
    <property type="match status" value="1"/>
</dbReference>
<reference evidence="6 7" key="1">
    <citation type="journal article" date="2016" name="Nat. Commun.">
        <title>Thousands of microbial genomes shed light on interconnected biogeochemical processes in an aquifer system.</title>
        <authorList>
            <person name="Anantharaman K."/>
            <person name="Brown C.T."/>
            <person name="Hug L.A."/>
            <person name="Sharon I."/>
            <person name="Castelle C.J."/>
            <person name="Probst A.J."/>
            <person name="Thomas B.C."/>
            <person name="Singh A."/>
            <person name="Wilkins M.J."/>
            <person name="Karaoz U."/>
            <person name="Brodie E.L."/>
            <person name="Williams K.H."/>
            <person name="Hubbard S.S."/>
            <person name="Banfield J.F."/>
        </authorList>
    </citation>
    <scope>NUCLEOTIDE SEQUENCE [LARGE SCALE GENOMIC DNA]</scope>
</reference>
<evidence type="ECO:0000256" key="4">
    <source>
        <dbReference type="ARBA" id="ARBA00035175"/>
    </source>
</evidence>
<dbReference type="Proteomes" id="UP000179245">
    <property type="component" value="Unassembled WGS sequence"/>
</dbReference>
<comment type="caution">
    <text evidence="6">The sequence shown here is derived from an EMBL/GenBank/DDBJ whole genome shotgun (WGS) entry which is preliminary data.</text>
</comment>
<comment type="similarity">
    <text evidence="1">Belongs to the bacterial ribosomal protein bL27 family.</text>
</comment>
<dbReference type="InterPro" id="IPR001684">
    <property type="entry name" value="Ribosomal_bL27"/>
</dbReference>
<proteinExistence type="inferred from homology"/>
<evidence type="ECO:0000256" key="5">
    <source>
        <dbReference type="ARBA" id="ARBA00035477"/>
    </source>
</evidence>
<gene>
    <name evidence="6" type="ORF">A2117_02270</name>
</gene>
<dbReference type="PRINTS" id="PR00063">
    <property type="entry name" value="RIBOSOMALL27"/>
</dbReference>
<dbReference type="EMBL" id="MHTO01000005">
    <property type="protein sequence ID" value="OHA62659.1"/>
    <property type="molecule type" value="Genomic_DNA"/>
</dbReference>
<dbReference type="PROSITE" id="PS00831">
    <property type="entry name" value="RIBOSOMAL_L27"/>
    <property type="match status" value="1"/>
</dbReference>
<sequence>MAKSKSGGSSRLGRSSRPKYLGVKITHNQLVSAGMVVIRQRGTKFVAGKNIRRAGDDTLYAQKPGVVKFSTKKIKRFDGSRRLASIVSVVEEK</sequence>
<name>A0A1G2QR71_9BACT</name>
<evidence type="ECO:0000313" key="6">
    <source>
        <dbReference type="EMBL" id="OHA62659.1"/>
    </source>
</evidence>
<evidence type="ECO:0000313" key="7">
    <source>
        <dbReference type="Proteomes" id="UP000179245"/>
    </source>
</evidence>
<dbReference type="GO" id="GO:0003735">
    <property type="term" value="F:structural constituent of ribosome"/>
    <property type="evidence" value="ECO:0007669"/>
    <property type="project" value="InterPro"/>
</dbReference>
<dbReference type="SUPFAM" id="SSF110324">
    <property type="entry name" value="Ribosomal L27 protein-like"/>
    <property type="match status" value="1"/>
</dbReference>
<dbReference type="GO" id="GO:0006412">
    <property type="term" value="P:translation"/>
    <property type="evidence" value="ECO:0007669"/>
    <property type="project" value="InterPro"/>
</dbReference>
<keyword evidence="3" id="KW-0687">Ribonucleoprotein</keyword>
<dbReference type="STRING" id="1802443.A2117_02270"/>
<dbReference type="InterPro" id="IPR018261">
    <property type="entry name" value="Ribosomal_bL27_CS"/>
</dbReference>
<organism evidence="6 7">
    <name type="scientific">Candidatus Wildermuthbacteria bacterium GWA2_46_15</name>
    <dbReference type="NCBI Taxonomy" id="1802443"/>
    <lineage>
        <taxon>Bacteria</taxon>
        <taxon>Candidatus Wildermuthiibacteriota</taxon>
    </lineage>
</organism>
<protein>
    <recommendedName>
        <fullName evidence="4">Large ribosomal subunit protein bL27</fullName>
    </recommendedName>
    <alternativeName>
        <fullName evidence="5">50S ribosomal protein L27</fullName>
    </alternativeName>
</protein>